<protein>
    <submittedName>
        <fullName evidence="1">Uracil phosphoribosyltransferase</fullName>
    </submittedName>
</protein>
<dbReference type="RefSeq" id="YP_009395483.1">
    <property type="nucleotide sequence ID" value="NC_035277.1"/>
</dbReference>
<name>A0A1Z1MEQ2_9FLOR</name>
<reference evidence="1" key="1">
    <citation type="journal article" date="2017" name="J. Phycol.">
        <title>Analysis of chloroplast genomes and a supermatrix inform reclassification of the Rhodomelaceae (Rhodophyta).</title>
        <authorList>
            <person name="Diaz-Tapia P."/>
            <person name="Maggs C.A."/>
            <person name="West J.A."/>
            <person name="Verbruggen H."/>
        </authorList>
    </citation>
    <scope>NUCLEOTIDE SEQUENCE</scope>
    <source>
        <strain evidence="1">PD763</strain>
    </source>
</reference>
<gene>
    <name evidence="1" type="primary">upp</name>
</gene>
<dbReference type="GeneID" id="33357516"/>
<keyword evidence="1" id="KW-0328">Glycosyltransferase</keyword>
<evidence type="ECO:0000313" key="1">
    <source>
        <dbReference type="EMBL" id="ARW64463.1"/>
    </source>
</evidence>
<keyword evidence="1" id="KW-0934">Plastid</keyword>
<sequence length="187" mass="21988">MQLRIYKISHPLIKLMLGRINTECISNIDREYCERYMGFLIIYEILRKSIILKRIYIGLLGGTKEIEITDNKTKNIILTNTSETYSMITEIKCIISNLEVIHLEYDNEIRIENYIKNNSTMNKSSCILILEKITKDYQIMNLLDYLISTENITQNQISIGNIFSKSEVLKKISKRYPELKIYTTQVE</sequence>
<dbReference type="AlphaFoldDB" id="A0A1Z1MEQ2"/>
<organism evidence="1">
    <name type="scientific">Polysiphonia infestans</name>
    <dbReference type="NCBI Taxonomy" id="2006978"/>
    <lineage>
        <taxon>Eukaryota</taxon>
        <taxon>Rhodophyta</taxon>
        <taxon>Florideophyceae</taxon>
        <taxon>Rhodymeniophycidae</taxon>
        <taxon>Ceramiales</taxon>
        <taxon>Rhodomelaceae</taxon>
        <taxon>Polysiphonioideae</taxon>
        <taxon>Polysiphonia</taxon>
    </lineage>
</organism>
<keyword evidence="1" id="KW-0150">Chloroplast</keyword>
<dbReference type="InterPro" id="IPR029057">
    <property type="entry name" value="PRTase-like"/>
</dbReference>
<accession>A0A1Z1MEQ2</accession>
<dbReference type="GO" id="GO:0016757">
    <property type="term" value="F:glycosyltransferase activity"/>
    <property type="evidence" value="ECO:0007669"/>
    <property type="project" value="UniProtKB-KW"/>
</dbReference>
<dbReference type="EMBL" id="MF101432">
    <property type="protein sequence ID" value="ARW64463.1"/>
    <property type="molecule type" value="Genomic_DNA"/>
</dbReference>
<dbReference type="Gene3D" id="3.40.50.2020">
    <property type="match status" value="1"/>
</dbReference>
<keyword evidence="1" id="KW-0808">Transferase</keyword>
<geneLocation type="chloroplast" evidence="1"/>
<proteinExistence type="predicted"/>